<keyword evidence="1" id="KW-1133">Transmembrane helix</keyword>
<keyword evidence="1" id="KW-0472">Membrane</keyword>
<dbReference type="EMBL" id="JXKD01000016">
    <property type="protein sequence ID" value="OJG09410.1"/>
    <property type="molecule type" value="Genomic_DNA"/>
</dbReference>
<protein>
    <submittedName>
        <fullName evidence="2">Uncharacterized protein</fullName>
    </submittedName>
</protein>
<comment type="caution">
    <text evidence="2">The sequence shown here is derived from an EMBL/GenBank/DDBJ whole genome shotgun (WGS) entry which is preliminary data.</text>
</comment>
<evidence type="ECO:0000313" key="2">
    <source>
        <dbReference type="EMBL" id="OJG09410.1"/>
    </source>
</evidence>
<gene>
    <name evidence="2" type="ORF">RU93_GL000741</name>
</gene>
<keyword evidence="3" id="KW-1185">Reference proteome</keyword>
<accession>A0A1L8QPI4</accession>
<keyword evidence="1" id="KW-0812">Transmembrane</keyword>
<evidence type="ECO:0000313" key="3">
    <source>
        <dbReference type="Proteomes" id="UP000182149"/>
    </source>
</evidence>
<reference evidence="2 3" key="1">
    <citation type="submission" date="2014-12" db="EMBL/GenBank/DDBJ databases">
        <title>Draft genome sequences of 29 type strains of Enterococci.</title>
        <authorList>
            <person name="Zhong Z."/>
            <person name="Sun Z."/>
            <person name="Liu W."/>
            <person name="Zhang W."/>
            <person name="Zhang H."/>
        </authorList>
    </citation>
    <scope>NUCLEOTIDE SEQUENCE [LARGE SCALE GENOMIC DNA]</scope>
    <source>
        <strain evidence="2 3">DSM 17690</strain>
    </source>
</reference>
<proteinExistence type="predicted"/>
<name>A0A1L8QPI4_9ENTE</name>
<dbReference type="AlphaFoldDB" id="A0A1L8QPI4"/>
<evidence type="ECO:0000256" key="1">
    <source>
        <dbReference type="SAM" id="Phobius"/>
    </source>
</evidence>
<sequence>MRESVVDGFVLVVTVFSSLSFLMIGFILPKTKRKSRRKE</sequence>
<organism evidence="2 3">
    <name type="scientific">Enterococcus aquimarinus</name>
    <dbReference type="NCBI Taxonomy" id="328396"/>
    <lineage>
        <taxon>Bacteria</taxon>
        <taxon>Bacillati</taxon>
        <taxon>Bacillota</taxon>
        <taxon>Bacilli</taxon>
        <taxon>Lactobacillales</taxon>
        <taxon>Enterococcaceae</taxon>
        <taxon>Enterococcus</taxon>
    </lineage>
</organism>
<feature type="transmembrane region" description="Helical" evidence="1">
    <location>
        <begin position="6"/>
        <end position="28"/>
    </location>
</feature>
<dbReference type="Proteomes" id="UP000182149">
    <property type="component" value="Unassembled WGS sequence"/>
</dbReference>